<dbReference type="InterPro" id="IPR023408">
    <property type="entry name" value="MscS_beta-dom_sf"/>
</dbReference>
<evidence type="ECO:0000256" key="7">
    <source>
        <dbReference type="SAM" id="Phobius"/>
    </source>
</evidence>
<sequence>MEDFNNIQETIMPFIITYGLDLVGAIIILFVGWIVANWIQKRIKKAGRKSEKLDETLTTIFAKTAKVVVMVVVIIAVLQQFGVQTASMLAVVGAAGLAIGLAWQGTLSDIAAGIMLLIMRPFKIGDAVEVAGTSGVIDEIGLVLTKMHTFDNIAMYIPNSDIWGTKIMNYAKNDTRRVDMVFGFGYDDDMDKAMQIAREVLEADERVLKDPEPQIAVSELADSSVNIIVRPWTAKENYWGLKFDVTKRIKERYDEEGLNIPYPQRDVHVFQQNGS</sequence>
<dbReference type="Pfam" id="PF05552">
    <property type="entry name" value="MS_channel_1st_1"/>
    <property type="match status" value="1"/>
</dbReference>
<gene>
    <name evidence="11" type="ORF">G3570_13105</name>
</gene>
<dbReference type="InterPro" id="IPR010920">
    <property type="entry name" value="LSM_dom_sf"/>
</dbReference>
<dbReference type="AlphaFoldDB" id="A0A6M1SWY7"/>
<comment type="subcellular location">
    <subcellularLocation>
        <location evidence="1">Cell membrane</location>
        <topology evidence="1">Multi-pass membrane protein</topology>
    </subcellularLocation>
</comment>
<evidence type="ECO:0000256" key="2">
    <source>
        <dbReference type="ARBA" id="ARBA00008017"/>
    </source>
</evidence>
<evidence type="ECO:0000259" key="8">
    <source>
        <dbReference type="Pfam" id="PF00924"/>
    </source>
</evidence>
<dbReference type="Proteomes" id="UP000473278">
    <property type="component" value="Unassembled WGS sequence"/>
</dbReference>
<name>A0A6M1SWY7_9BACT</name>
<keyword evidence="12" id="KW-1185">Reference proteome</keyword>
<dbReference type="EMBL" id="JAALLT010000004">
    <property type="protein sequence ID" value="NGP77580.1"/>
    <property type="molecule type" value="Genomic_DNA"/>
</dbReference>
<dbReference type="SUPFAM" id="SSF82861">
    <property type="entry name" value="Mechanosensitive channel protein MscS (YggB), transmembrane region"/>
    <property type="match status" value="1"/>
</dbReference>
<keyword evidence="6 7" id="KW-0472">Membrane</keyword>
<dbReference type="SUPFAM" id="SSF82689">
    <property type="entry name" value="Mechanosensitive channel protein MscS (YggB), C-terminal domain"/>
    <property type="match status" value="1"/>
</dbReference>
<evidence type="ECO:0000313" key="11">
    <source>
        <dbReference type="EMBL" id="NGP77580.1"/>
    </source>
</evidence>
<evidence type="ECO:0000259" key="10">
    <source>
        <dbReference type="Pfam" id="PF21088"/>
    </source>
</evidence>
<feature type="transmembrane region" description="Helical" evidence="7">
    <location>
        <begin position="15"/>
        <end position="39"/>
    </location>
</feature>
<reference evidence="11 12" key="1">
    <citation type="submission" date="2020-02" db="EMBL/GenBank/DDBJ databases">
        <title>Balneolaceae bacterium YR4-1, complete genome.</title>
        <authorList>
            <person name="Li Y."/>
            <person name="Wu S."/>
        </authorList>
    </citation>
    <scope>NUCLEOTIDE SEQUENCE [LARGE SCALE GENOMIC DNA]</scope>
    <source>
        <strain evidence="11 12">YR4-1</strain>
    </source>
</reference>
<dbReference type="GO" id="GO:0005886">
    <property type="term" value="C:plasma membrane"/>
    <property type="evidence" value="ECO:0007669"/>
    <property type="project" value="UniProtKB-SubCell"/>
</dbReference>
<dbReference type="InterPro" id="IPR045275">
    <property type="entry name" value="MscS_archaea/bacteria_type"/>
</dbReference>
<evidence type="ECO:0000256" key="4">
    <source>
        <dbReference type="ARBA" id="ARBA00022692"/>
    </source>
</evidence>
<evidence type="ECO:0000313" key="12">
    <source>
        <dbReference type="Proteomes" id="UP000473278"/>
    </source>
</evidence>
<dbReference type="SUPFAM" id="SSF50182">
    <property type="entry name" value="Sm-like ribonucleoproteins"/>
    <property type="match status" value="1"/>
</dbReference>
<organism evidence="11 12">
    <name type="scientific">Halalkalibaculum roseum</name>
    <dbReference type="NCBI Taxonomy" id="2709311"/>
    <lineage>
        <taxon>Bacteria</taxon>
        <taxon>Pseudomonadati</taxon>
        <taxon>Balneolota</taxon>
        <taxon>Balneolia</taxon>
        <taxon>Balneolales</taxon>
        <taxon>Balneolaceae</taxon>
        <taxon>Halalkalibaculum</taxon>
    </lineage>
</organism>
<keyword evidence="3" id="KW-1003">Cell membrane</keyword>
<feature type="domain" description="Mechanosensitive ion channel transmembrane helices 2/3" evidence="10">
    <location>
        <begin position="65"/>
        <end position="104"/>
    </location>
</feature>
<dbReference type="InterPro" id="IPR011066">
    <property type="entry name" value="MscS_channel_C_sf"/>
</dbReference>
<keyword evidence="5 7" id="KW-1133">Transmembrane helix</keyword>
<proteinExistence type="inferred from homology"/>
<evidence type="ECO:0000259" key="9">
    <source>
        <dbReference type="Pfam" id="PF21082"/>
    </source>
</evidence>
<dbReference type="InterPro" id="IPR049142">
    <property type="entry name" value="MS_channel_1st"/>
</dbReference>
<evidence type="ECO:0000256" key="1">
    <source>
        <dbReference type="ARBA" id="ARBA00004651"/>
    </source>
</evidence>
<feature type="domain" description="Mechanosensitive ion channel MscS C-terminal" evidence="9">
    <location>
        <begin position="178"/>
        <end position="260"/>
    </location>
</feature>
<accession>A0A6M1SWY7</accession>
<dbReference type="InterPro" id="IPR006685">
    <property type="entry name" value="MscS_channel_2nd"/>
</dbReference>
<feature type="domain" description="Mechanosensitive ion channel MscS" evidence="8">
    <location>
        <begin position="106"/>
        <end position="171"/>
    </location>
</feature>
<dbReference type="Pfam" id="PF21088">
    <property type="entry name" value="MS_channel_1st"/>
    <property type="match status" value="1"/>
</dbReference>
<comment type="similarity">
    <text evidence="2">Belongs to the MscS (TC 1.A.23) family.</text>
</comment>
<dbReference type="Gene3D" id="3.30.70.100">
    <property type="match status" value="1"/>
</dbReference>
<dbReference type="Pfam" id="PF21082">
    <property type="entry name" value="MS_channel_3rd"/>
    <property type="match status" value="1"/>
</dbReference>
<dbReference type="InterPro" id="IPR011014">
    <property type="entry name" value="MscS_channel_TM-2"/>
</dbReference>
<evidence type="ECO:0000256" key="6">
    <source>
        <dbReference type="ARBA" id="ARBA00023136"/>
    </source>
</evidence>
<dbReference type="PANTHER" id="PTHR30221">
    <property type="entry name" value="SMALL-CONDUCTANCE MECHANOSENSITIVE CHANNEL"/>
    <property type="match status" value="1"/>
</dbReference>
<keyword evidence="4 7" id="KW-0812">Transmembrane</keyword>
<feature type="transmembrane region" description="Helical" evidence="7">
    <location>
        <begin position="60"/>
        <end position="82"/>
    </location>
</feature>
<evidence type="ECO:0000256" key="3">
    <source>
        <dbReference type="ARBA" id="ARBA00022475"/>
    </source>
</evidence>
<dbReference type="Gene3D" id="2.30.30.60">
    <property type="match status" value="1"/>
</dbReference>
<dbReference type="Pfam" id="PF00924">
    <property type="entry name" value="MS_channel_2nd"/>
    <property type="match status" value="1"/>
</dbReference>
<dbReference type="Gene3D" id="1.10.287.1260">
    <property type="match status" value="1"/>
</dbReference>
<dbReference type="GO" id="GO:0008381">
    <property type="term" value="F:mechanosensitive monoatomic ion channel activity"/>
    <property type="evidence" value="ECO:0007669"/>
    <property type="project" value="InterPro"/>
</dbReference>
<feature type="transmembrane region" description="Helical" evidence="7">
    <location>
        <begin position="88"/>
        <end position="118"/>
    </location>
</feature>
<evidence type="ECO:0000256" key="5">
    <source>
        <dbReference type="ARBA" id="ARBA00022989"/>
    </source>
</evidence>
<dbReference type="RefSeq" id="WP_165143109.1">
    <property type="nucleotide sequence ID" value="NZ_JAALLT010000004.1"/>
</dbReference>
<comment type="caution">
    <text evidence="11">The sequence shown here is derived from an EMBL/GenBank/DDBJ whole genome shotgun (WGS) entry which is preliminary data.</text>
</comment>
<dbReference type="InterPro" id="IPR049278">
    <property type="entry name" value="MS_channel_C"/>
</dbReference>
<dbReference type="InterPro" id="IPR008910">
    <property type="entry name" value="MSC_TM_helix"/>
</dbReference>
<protein>
    <submittedName>
        <fullName evidence="11">Mechanosensitive ion channel</fullName>
    </submittedName>
</protein>
<dbReference type="PANTHER" id="PTHR30221:SF1">
    <property type="entry name" value="SMALL-CONDUCTANCE MECHANOSENSITIVE CHANNEL"/>
    <property type="match status" value="1"/>
</dbReference>